<dbReference type="NCBIfam" id="NF010083">
    <property type="entry name" value="PRK13568.1"/>
    <property type="match status" value="1"/>
</dbReference>
<protein>
    <submittedName>
        <fullName evidence="10">Protein transport protein HofQ</fullName>
    </submittedName>
</protein>
<dbReference type="PANTHER" id="PTHR30604">
    <property type="entry name" value="PROTEIN TRANSPORT PROTEIN HOFQ"/>
    <property type="match status" value="1"/>
</dbReference>
<evidence type="ECO:0000256" key="5">
    <source>
        <dbReference type="ARBA" id="ARBA00023136"/>
    </source>
</evidence>
<dbReference type="Gene3D" id="3.30.1370.120">
    <property type="match status" value="1"/>
</dbReference>
<dbReference type="InterPro" id="IPR051808">
    <property type="entry name" value="Type_IV_pilus_biogenesis"/>
</dbReference>
<evidence type="ECO:0000256" key="4">
    <source>
        <dbReference type="ARBA" id="ARBA00022729"/>
    </source>
</evidence>
<dbReference type="Gene3D" id="3.30.1370.130">
    <property type="match status" value="1"/>
</dbReference>
<dbReference type="InterPro" id="IPR038591">
    <property type="entry name" value="NolW-like_sf"/>
</dbReference>
<dbReference type="RefSeq" id="WP_083399701.1">
    <property type="nucleotide sequence ID" value="NZ_FOLW01000011.1"/>
</dbReference>
<dbReference type="Pfam" id="PF00263">
    <property type="entry name" value="Secretin"/>
    <property type="match status" value="1"/>
</dbReference>
<dbReference type="PANTHER" id="PTHR30604:SF1">
    <property type="entry name" value="DNA UTILIZATION PROTEIN HOFQ"/>
    <property type="match status" value="1"/>
</dbReference>
<evidence type="ECO:0000256" key="3">
    <source>
        <dbReference type="ARBA" id="ARBA00022448"/>
    </source>
</evidence>
<evidence type="ECO:0000256" key="8">
    <source>
        <dbReference type="SAM" id="SignalP"/>
    </source>
</evidence>
<feature type="domain" description="Secretin/TonB short N-terminal" evidence="9">
    <location>
        <begin position="57"/>
        <end position="106"/>
    </location>
</feature>
<sequence>MAWLPYFRTACLCLSLLFMPVLAVSAKPNSVESRVSLEFQDAPLAVILQALADYQQLNLVVMDSVQGKLTIRLDDIPWQQALSVVLKAGNLEMEREGSVMIVLSRQESEVRREQNKQQQQQQVAEVPLTTFHYQVNYADVTELVKILNGQQGNLLSERGSVIADIRSNSVIIRDLAVVIPAIKSFIQQIDRLQPQVQLTAHIVTIGDESLEELGVRWGLGGGTESSGGGVNGQLNIHLPLTNPAGMVGFQVARLNGRLLGLELSALEAENSVEIIASPRLMTANKQTASIRQGTEIPYEVSSGSSGATSIEFKQAVLGLEVTPRIFPGGQLELTLNISQNMPGKSLKKGDGGEILTIDTQEIKTQVFVSDGETIVLGGIFQQTRLSGKEQVPVLGRIPLLGGLFQRDSQKQSKRELVIFITPTIVISPERISANKIENG</sequence>
<dbReference type="InterPro" id="IPR001775">
    <property type="entry name" value="GspD/PilQ"/>
</dbReference>
<feature type="signal peptide" evidence="8">
    <location>
        <begin position="1"/>
        <end position="23"/>
    </location>
</feature>
<evidence type="ECO:0000313" key="11">
    <source>
        <dbReference type="Proteomes" id="UP000226420"/>
    </source>
</evidence>
<proteinExistence type="inferred from homology"/>
<comment type="subcellular location">
    <subcellularLocation>
        <location evidence="1 7">Cell outer membrane</location>
    </subcellularLocation>
</comment>
<reference evidence="10 11" key="1">
    <citation type="submission" date="2016-10" db="EMBL/GenBank/DDBJ databases">
        <authorList>
            <person name="Varghese N."/>
            <person name="Submissions S."/>
        </authorList>
    </citation>
    <scope>NUCLEOTIDE SEQUENCE [LARGE SCALE GENOMIC DNA]</scope>
    <source>
        <strain evidence="10 11">DSM 5563</strain>
    </source>
</reference>
<dbReference type="EMBL" id="FOLW01000011">
    <property type="protein sequence ID" value="SFD24960.1"/>
    <property type="molecule type" value="Genomic_DNA"/>
</dbReference>
<dbReference type="PRINTS" id="PR01032">
    <property type="entry name" value="PHAGEIV"/>
</dbReference>
<dbReference type="GO" id="GO:0009279">
    <property type="term" value="C:cell outer membrane"/>
    <property type="evidence" value="ECO:0007669"/>
    <property type="project" value="UniProtKB-SubCell"/>
</dbReference>
<dbReference type="InterPro" id="IPR013355">
    <property type="entry name" value="Pilus_4_PilQ"/>
</dbReference>
<dbReference type="InterPro" id="IPR004845">
    <property type="entry name" value="T2SS_GspD_CS"/>
</dbReference>
<evidence type="ECO:0000256" key="7">
    <source>
        <dbReference type="RuleBase" id="RU004004"/>
    </source>
</evidence>
<keyword evidence="6" id="KW-0998">Cell outer membrane</keyword>
<comment type="similarity">
    <text evidence="2">Belongs to the bacterial secretin family. PilQ subfamily.</text>
</comment>
<keyword evidence="5" id="KW-0472">Membrane</keyword>
<dbReference type="InterPro" id="IPR004846">
    <property type="entry name" value="T2SS/T3SS_dom"/>
</dbReference>
<gene>
    <name evidence="10" type="ORF">SAMN02745723_11125</name>
</gene>
<evidence type="ECO:0000259" key="9">
    <source>
        <dbReference type="SMART" id="SM00965"/>
    </source>
</evidence>
<dbReference type="SMART" id="SM00965">
    <property type="entry name" value="STN"/>
    <property type="match status" value="1"/>
</dbReference>
<keyword evidence="3 7" id="KW-0813">Transport</keyword>
<dbReference type="Pfam" id="PF03958">
    <property type="entry name" value="Secretin_N"/>
    <property type="match status" value="1"/>
</dbReference>
<name>A0AAJ5BI83_9GAMM</name>
<evidence type="ECO:0000256" key="2">
    <source>
        <dbReference type="ARBA" id="ARBA00006304"/>
    </source>
</evidence>
<keyword evidence="4 8" id="KW-0732">Signal</keyword>
<dbReference type="PRINTS" id="PR00811">
    <property type="entry name" value="BCTERIALGSPD"/>
</dbReference>
<dbReference type="InterPro" id="IPR005644">
    <property type="entry name" value="NolW-like"/>
</dbReference>
<dbReference type="GO" id="GO:0009306">
    <property type="term" value="P:protein secretion"/>
    <property type="evidence" value="ECO:0007669"/>
    <property type="project" value="InterPro"/>
</dbReference>
<dbReference type="NCBIfam" id="TIGR02515">
    <property type="entry name" value="IV_pilus_PilQ"/>
    <property type="match status" value="1"/>
</dbReference>
<feature type="chain" id="PRO_5042527357" evidence="8">
    <location>
        <begin position="24"/>
        <end position="439"/>
    </location>
</feature>
<dbReference type="Proteomes" id="UP000226420">
    <property type="component" value="Unassembled WGS sequence"/>
</dbReference>
<dbReference type="PROSITE" id="PS00875">
    <property type="entry name" value="T2SP_D"/>
    <property type="match status" value="1"/>
</dbReference>
<evidence type="ECO:0000256" key="6">
    <source>
        <dbReference type="ARBA" id="ARBA00023237"/>
    </source>
</evidence>
<evidence type="ECO:0000313" key="10">
    <source>
        <dbReference type="EMBL" id="SFD24960.1"/>
    </source>
</evidence>
<organism evidence="10 11">
    <name type="scientific">Pragia fontium DSM 5563 = ATCC 49100</name>
    <dbReference type="NCBI Taxonomy" id="1122977"/>
    <lineage>
        <taxon>Bacteria</taxon>
        <taxon>Pseudomonadati</taxon>
        <taxon>Pseudomonadota</taxon>
        <taxon>Gammaproteobacteria</taxon>
        <taxon>Enterobacterales</taxon>
        <taxon>Budviciaceae</taxon>
        <taxon>Pragia</taxon>
    </lineage>
</organism>
<dbReference type="InterPro" id="IPR011662">
    <property type="entry name" value="Secretin/TonB_short_N"/>
</dbReference>
<accession>A0AAJ5BI83</accession>
<comment type="caution">
    <text evidence="10">The sequence shown here is derived from an EMBL/GenBank/DDBJ whole genome shotgun (WGS) entry which is preliminary data.</text>
</comment>
<evidence type="ECO:0000256" key="1">
    <source>
        <dbReference type="ARBA" id="ARBA00004442"/>
    </source>
</evidence>
<dbReference type="AlphaFoldDB" id="A0AAJ5BI83"/>